<protein>
    <submittedName>
        <fullName evidence="1">Uncharacterized protein</fullName>
    </submittedName>
</protein>
<evidence type="ECO:0000313" key="1">
    <source>
        <dbReference type="EMBL" id="SCC69708.1"/>
    </source>
</evidence>
<dbReference type="Proteomes" id="UP000195991">
    <property type="component" value="Unassembled WGS sequence"/>
</dbReference>
<evidence type="ECO:0000313" key="2">
    <source>
        <dbReference type="Proteomes" id="UP000195991"/>
    </source>
</evidence>
<dbReference type="AlphaFoldDB" id="A0A1C4GNA8"/>
<accession>A0A1C4GNA8</accession>
<reference evidence="1 2" key="1">
    <citation type="submission" date="2016-08" db="EMBL/GenBank/DDBJ databases">
        <authorList>
            <person name="Seilhamer J.J."/>
        </authorList>
    </citation>
    <scope>NUCLEOTIDE SEQUENCE [LARGE SCALE GENOMIC DNA]</scope>
    <source>
        <strain evidence="1 2">IEBC_T61001</strain>
    </source>
</reference>
<sequence>MDKLYSYVVKSEQKIIGCDSILCGHVNKVFEQANKLLFYVYEDAVQVEIFEYESGSFIHVKTINVY</sequence>
<proteinExistence type="predicted"/>
<organism evidence="1 2">
    <name type="scientific">Bacillus thuringiensis</name>
    <dbReference type="NCBI Taxonomy" id="1428"/>
    <lineage>
        <taxon>Bacteria</taxon>
        <taxon>Bacillati</taxon>
        <taxon>Bacillota</taxon>
        <taxon>Bacilli</taxon>
        <taxon>Bacillales</taxon>
        <taxon>Bacillaceae</taxon>
        <taxon>Bacillus</taxon>
        <taxon>Bacillus cereus group</taxon>
    </lineage>
</organism>
<dbReference type="RefSeq" id="WP_069356834.1">
    <property type="nucleotide sequence ID" value="NZ_FMBI01000062.1"/>
</dbReference>
<name>A0A1C4GNA8_BACTU</name>
<dbReference type="EMBL" id="FMBI01000062">
    <property type="protein sequence ID" value="SCC69708.1"/>
    <property type="molecule type" value="Genomic_DNA"/>
</dbReference>
<gene>
    <name evidence="1" type="ORF">BTT61001_06314</name>
</gene>